<gene>
    <name evidence="2" type="ORF">HX018_13840</name>
</gene>
<evidence type="ECO:0000256" key="1">
    <source>
        <dbReference type="SAM" id="SignalP"/>
    </source>
</evidence>
<dbReference type="RefSeq" id="WP_149526442.1">
    <property type="nucleotide sequence ID" value="NZ_CP030848.1"/>
</dbReference>
<reference evidence="2" key="2">
    <citation type="journal article" date="2022" name="Sci. Total Environ.">
        <title>Prevalence, transmission, and molecular epidemiology of tet(X)-positive bacteria among humans, animals, and environmental niches in China: An epidemiological, and genomic-based study.</title>
        <authorList>
            <person name="Dong N."/>
            <person name="Zeng Y."/>
            <person name="Cai C."/>
            <person name="Sun C."/>
            <person name="Lu J."/>
            <person name="Liu C."/>
            <person name="Zhou H."/>
            <person name="Sun Q."/>
            <person name="Shu L."/>
            <person name="Wang H."/>
            <person name="Wang Y."/>
            <person name="Wang S."/>
            <person name="Wu C."/>
            <person name="Chan E.W."/>
            <person name="Chen G."/>
            <person name="Shen Z."/>
            <person name="Chen S."/>
            <person name="Zhang R."/>
        </authorList>
    </citation>
    <scope>NUCLEOTIDE SEQUENCE</scope>
    <source>
        <strain evidence="2">R1692</strain>
    </source>
</reference>
<organism evidence="2 3">
    <name type="scientific">Sphingobacterium hotanense</name>
    <dbReference type="NCBI Taxonomy" id="649196"/>
    <lineage>
        <taxon>Bacteria</taxon>
        <taxon>Pseudomonadati</taxon>
        <taxon>Bacteroidota</taxon>
        <taxon>Sphingobacteriia</taxon>
        <taxon>Sphingobacteriales</taxon>
        <taxon>Sphingobacteriaceae</taxon>
        <taxon>Sphingobacterium</taxon>
    </lineage>
</organism>
<name>A0ABT7NQ55_9SPHI</name>
<protein>
    <recommendedName>
        <fullName evidence="4">Outer membrane protein beta-barrel domain-containing protein</fullName>
    </recommendedName>
</protein>
<evidence type="ECO:0000313" key="2">
    <source>
        <dbReference type="EMBL" id="MDM1049320.1"/>
    </source>
</evidence>
<feature type="signal peptide" evidence="1">
    <location>
        <begin position="1"/>
        <end position="20"/>
    </location>
</feature>
<proteinExistence type="predicted"/>
<dbReference type="EMBL" id="JACAGK010000043">
    <property type="protein sequence ID" value="MDM1049320.1"/>
    <property type="molecule type" value="Genomic_DNA"/>
</dbReference>
<reference evidence="2" key="1">
    <citation type="submission" date="2020-06" db="EMBL/GenBank/DDBJ databases">
        <authorList>
            <person name="Dong N."/>
        </authorList>
    </citation>
    <scope>NUCLEOTIDE SEQUENCE</scope>
    <source>
        <strain evidence="2">R1692</strain>
    </source>
</reference>
<keyword evidence="1" id="KW-0732">Signal</keyword>
<sequence length="425" mass="48302">MKSILLTVFLLLGLSFSLTAQVGDEQIIRIDKFNPGKFPKNASVRYKSTFKVEIVNINPFLAKGEATYVPTTYEFEIGFQQILEFLKPLLPTVSSAMITSTDTNENVVTPIAVIDNEFPDNFFRFEAAAEKVKETATLRKELEAYINKEPFIADVPQFKKEIERYANLLSIDAIKENFLLLQSTYAPLVNSNSETKDYYGSNWQEAEKIYEELLSDSHRDKIYKDGREAFKIHQIAENSSYTYVGESHQALGDEILIKPVLKCCKEDTVLHRFPEFSVKTTHKLRVNVSAGYLLSFVADHDYAELHENQEPVGVKQLEKELLSHSIGTLVHALYDFGTPVEYGLSTGLSYNNNKKINFFLGASAAFLQKNQLVLTAGVSFVNVKRLDTSNLDENLRFSTSDKEIKYLERYRPGPFIGLTYNLIKK</sequence>
<feature type="chain" id="PRO_5046823377" description="Outer membrane protein beta-barrel domain-containing protein" evidence="1">
    <location>
        <begin position="21"/>
        <end position="425"/>
    </location>
</feature>
<evidence type="ECO:0008006" key="4">
    <source>
        <dbReference type="Google" id="ProtNLM"/>
    </source>
</evidence>
<accession>A0ABT7NQ55</accession>
<dbReference type="Proteomes" id="UP001170954">
    <property type="component" value="Unassembled WGS sequence"/>
</dbReference>
<keyword evidence="3" id="KW-1185">Reference proteome</keyword>
<comment type="caution">
    <text evidence="2">The sequence shown here is derived from an EMBL/GenBank/DDBJ whole genome shotgun (WGS) entry which is preliminary data.</text>
</comment>
<evidence type="ECO:0000313" key="3">
    <source>
        <dbReference type="Proteomes" id="UP001170954"/>
    </source>
</evidence>